<organism evidence="1">
    <name type="scientific">viral metagenome</name>
    <dbReference type="NCBI Taxonomy" id="1070528"/>
    <lineage>
        <taxon>unclassified sequences</taxon>
        <taxon>metagenomes</taxon>
        <taxon>organismal metagenomes</taxon>
    </lineage>
</organism>
<name>A0A6C0L952_9ZZZZ</name>
<evidence type="ECO:0000313" key="1">
    <source>
        <dbReference type="EMBL" id="QHU27509.1"/>
    </source>
</evidence>
<dbReference type="EMBL" id="MN740459">
    <property type="protein sequence ID" value="QHU27509.1"/>
    <property type="molecule type" value="Genomic_DNA"/>
</dbReference>
<proteinExistence type="predicted"/>
<reference evidence="1" key="1">
    <citation type="journal article" date="2020" name="Nature">
        <title>Giant virus diversity and host interactions through global metagenomics.</title>
        <authorList>
            <person name="Schulz F."/>
            <person name="Roux S."/>
            <person name="Paez-Espino D."/>
            <person name="Jungbluth S."/>
            <person name="Walsh D.A."/>
            <person name="Denef V.J."/>
            <person name="McMahon K.D."/>
            <person name="Konstantinidis K.T."/>
            <person name="Eloe-Fadrosh E.A."/>
            <person name="Kyrpides N.C."/>
            <person name="Woyke T."/>
        </authorList>
    </citation>
    <scope>NUCLEOTIDE SEQUENCE</scope>
    <source>
        <strain evidence="1">GVMAG-M-3300027769-26</strain>
    </source>
</reference>
<protein>
    <submittedName>
        <fullName evidence="1">Uncharacterized protein</fullName>
    </submittedName>
</protein>
<accession>A0A6C0L952</accession>
<dbReference type="AlphaFoldDB" id="A0A6C0L952"/>
<sequence length="106" mass="12548">MFRYTLSLLTVSIAFTNFLPAIANTIVPRPIYPINPINPIYPLYPANNTYPTYYADYSDYDNIYKYKLFESKKDRPSVLDTIKNSFRALYYPFDNKIPLYARYESD</sequence>